<sequence>MVRYSILRGFYDLEKTIGCGGFAKVKLATHIATGSKVAIKIMEKSCLGKDLPRVKLELKALKTLSHKHICKLYQVLETETHFFIVTEYCAGGELFDHIVEQNRLSEHDSRKFFRQILSAVAYLHSLGYAHRDLKPENILLSSDRSLRLIDFGLCAKPDGGIQTQLTTACGSPAYAAPELVMGKSYRGSEADVWSMGVLLYALLTGTLPFDDTKIDALYKKILSGKYYEPLFLSKASRNLIKSMLQVDPKERITISKLSSHAWITASGILDPVSFREAENNQSKDEECIELMANNQKTSPEAIWDELKNPKYDYNTATYFILRHRRELGLPLRLNPYPCNNNNNNVAVKLRSKVRETLQENNEVIPTVIITPISGKTAGIRKTKKRIRSPVLEPDVVQIPVKKIKKTPTPDVVKPRTPDLKHAKPTTPGSARRVLGTIERSLHRVRHVLTPKKAPNENKPQPTILTCKDLCNVSSTEYKDPELVINQLSEALEKKGIPCERDGFCLRGKVEPNVTRRLNGCSFELEICYLPSLDLHTKVSSNKESTPTKSILKNSNFSPNVRKVLFPVVKLATATVGIRRKRLKGDSWCYKTVLEEILALTAIDLKQPQPFESAV</sequence>
<evidence type="ECO:0000256" key="4">
    <source>
        <dbReference type="ARBA" id="ARBA00022679"/>
    </source>
</evidence>
<dbReference type="EC" id="2.7.11.1" evidence="2"/>
<dbReference type="InterPro" id="IPR000719">
    <property type="entry name" value="Prot_kinase_dom"/>
</dbReference>
<dbReference type="InterPro" id="IPR028375">
    <property type="entry name" value="KA1/Ssp2_C"/>
</dbReference>
<evidence type="ECO:0000313" key="15">
    <source>
        <dbReference type="Proteomes" id="UP001329430"/>
    </source>
</evidence>
<evidence type="ECO:0000259" key="13">
    <source>
        <dbReference type="PROSITE" id="PS50032"/>
    </source>
</evidence>
<evidence type="ECO:0000256" key="8">
    <source>
        <dbReference type="ARBA" id="ARBA00047899"/>
    </source>
</evidence>
<feature type="binding site" evidence="10">
    <location>
        <position position="40"/>
    </location>
    <ligand>
        <name>ATP</name>
        <dbReference type="ChEBI" id="CHEBI:30616"/>
    </ligand>
</feature>
<evidence type="ECO:0000256" key="10">
    <source>
        <dbReference type="PROSITE-ProRule" id="PRU10141"/>
    </source>
</evidence>
<dbReference type="CDD" id="cd14341">
    <property type="entry name" value="UBA_MELK"/>
    <property type="match status" value="1"/>
</dbReference>
<evidence type="ECO:0000256" key="7">
    <source>
        <dbReference type="ARBA" id="ARBA00022840"/>
    </source>
</evidence>
<dbReference type="SUPFAM" id="SSF103243">
    <property type="entry name" value="KA1-like"/>
    <property type="match status" value="2"/>
</dbReference>
<dbReference type="Proteomes" id="UP001329430">
    <property type="component" value="Chromosome 8"/>
</dbReference>
<protein>
    <recommendedName>
        <fullName evidence="2">non-specific serine/threonine protein kinase</fullName>
        <ecNumber evidence="2">2.7.11.1</ecNumber>
    </recommendedName>
</protein>
<dbReference type="Pfam" id="PF02149">
    <property type="entry name" value="KA1"/>
    <property type="match status" value="1"/>
</dbReference>
<keyword evidence="15" id="KW-1185">Reference proteome</keyword>
<dbReference type="InterPro" id="IPR008271">
    <property type="entry name" value="Ser/Thr_kinase_AS"/>
</dbReference>
<comment type="catalytic activity">
    <reaction evidence="9">
        <text>L-seryl-[protein] + ATP = O-phospho-L-seryl-[protein] + ADP + H(+)</text>
        <dbReference type="Rhea" id="RHEA:17989"/>
        <dbReference type="Rhea" id="RHEA-COMP:9863"/>
        <dbReference type="Rhea" id="RHEA-COMP:11604"/>
        <dbReference type="ChEBI" id="CHEBI:15378"/>
        <dbReference type="ChEBI" id="CHEBI:29999"/>
        <dbReference type="ChEBI" id="CHEBI:30616"/>
        <dbReference type="ChEBI" id="CHEBI:83421"/>
        <dbReference type="ChEBI" id="CHEBI:456216"/>
        <dbReference type="EC" id="2.7.11.1"/>
    </reaction>
</comment>
<dbReference type="PROSITE" id="PS50032">
    <property type="entry name" value="KA1"/>
    <property type="match status" value="1"/>
</dbReference>
<dbReference type="GO" id="GO:0035556">
    <property type="term" value="P:intracellular signal transduction"/>
    <property type="evidence" value="ECO:0007669"/>
    <property type="project" value="TreeGrafter"/>
</dbReference>
<comment type="caution">
    <text evidence="14">The sequence shown here is derived from an EMBL/GenBank/DDBJ whole genome shotgun (WGS) entry which is preliminary data.</text>
</comment>
<keyword evidence="5 10" id="KW-0547">Nucleotide-binding</keyword>
<keyword evidence="7 10" id="KW-0067">ATP-binding</keyword>
<proteinExistence type="inferred from homology"/>
<dbReference type="Gene3D" id="1.10.510.10">
    <property type="entry name" value="Transferase(Phosphotransferase) domain 1"/>
    <property type="match status" value="1"/>
</dbReference>
<evidence type="ECO:0000256" key="11">
    <source>
        <dbReference type="SAM" id="MobiDB-lite"/>
    </source>
</evidence>
<reference evidence="14 15" key="1">
    <citation type="journal article" date="2024" name="Insects">
        <title>An Improved Chromosome-Level Genome Assembly of the Firefly Pyrocoelia pectoralis.</title>
        <authorList>
            <person name="Fu X."/>
            <person name="Meyer-Rochow V.B."/>
            <person name="Ballantyne L."/>
            <person name="Zhu X."/>
        </authorList>
    </citation>
    <scope>NUCLEOTIDE SEQUENCE [LARGE SCALE GENOMIC DNA]</scope>
    <source>
        <strain evidence="14">XCY_ONT2</strain>
    </source>
</reference>
<dbReference type="Gene3D" id="3.30.310.80">
    <property type="entry name" value="Kinase associated domain 1, KA1"/>
    <property type="match status" value="1"/>
</dbReference>
<evidence type="ECO:0000313" key="14">
    <source>
        <dbReference type="EMBL" id="KAK5640234.1"/>
    </source>
</evidence>
<evidence type="ECO:0000256" key="9">
    <source>
        <dbReference type="ARBA" id="ARBA00048679"/>
    </source>
</evidence>
<dbReference type="SMART" id="SM00220">
    <property type="entry name" value="S_TKc"/>
    <property type="match status" value="1"/>
</dbReference>
<comment type="catalytic activity">
    <reaction evidence="8">
        <text>L-threonyl-[protein] + ATP = O-phospho-L-threonyl-[protein] + ADP + H(+)</text>
        <dbReference type="Rhea" id="RHEA:46608"/>
        <dbReference type="Rhea" id="RHEA-COMP:11060"/>
        <dbReference type="Rhea" id="RHEA-COMP:11605"/>
        <dbReference type="ChEBI" id="CHEBI:15378"/>
        <dbReference type="ChEBI" id="CHEBI:30013"/>
        <dbReference type="ChEBI" id="CHEBI:30616"/>
        <dbReference type="ChEBI" id="CHEBI:61977"/>
        <dbReference type="ChEBI" id="CHEBI:456216"/>
        <dbReference type="EC" id="2.7.11.1"/>
    </reaction>
</comment>
<feature type="domain" description="Protein kinase" evidence="12">
    <location>
        <begin position="11"/>
        <end position="263"/>
    </location>
</feature>
<dbReference type="PANTHER" id="PTHR24346">
    <property type="entry name" value="MAP/MICROTUBULE AFFINITY-REGULATING KINASE"/>
    <property type="match status" value="1"/>
</dbReference>
<dbReference type="GO" id="GO:0004674">
    <property type="term" value="F:protein serine/threonine kinase activity"/>
    <property type="evidence" value="ECO:0007669"/>
    <property type="project" value="UniProtKB-KW"/>
</dbReference>
<gene>
    <name evidence="14" type="ORF">RI129_011045</name>
</gene>
<dbReference type="CDD" id="cd12198">
    <property type="entry name" value="MELK_C"/>
    <property type="match status" value="1"/>
</dbReference>
<keyword evidence="6" id="KW-0418">Kinase</keyword>
<accession>A0AAN7VBA7</accession>
<dbReference type="EMBL" id="JAVRBK010000008">
    <property type="protein sequence ID" value="KAK5640234.1"/>
    <property type="molecule type" value="Genomic_DNA"/>
</dbReference>
<keyword evidence="4" id="KW-0808">Transferase</keyword>
<evidence type="ECO:0000256" key="2">
    <source>
        <dbReference type="ARBA" id="ARBA00012513"/>
    </source>
</evidence>
<evidence type="ECO:0000256" key="6">
    <source>
        <dbReference type="ARBA" id="ARBA00022777"/>
    </source>
</evidence>
<dbReference type="AlphaFoldDB" id="A0AAN7VBA7"/>
<feature type="compositionally biased region" description="Basic and acidic residues" evidence="11">
    <location>
        <begin position="412"/>
        <end position="421"/>
    </location>
</feature>
<dbReference type="PROSITE" id="PS00107">
    <property type="entry name" value="PROTEIN_KINASE_ATP"/>
    <property type="match status" value="1"/>
</dbReference>
<comment type="similarity">
    <text evidence="1">Belongs to the protein kinase superfamily. CAMK Ser/Thr protein kinase family. SNF1 subfamily.</text>
</comment>
<evidence type="ECO:0000256" key="5">
    <source>
        <dbReference type="ARBA" id="ARBA00022741"/>
    </source>
</evidence>
<keyword evidence="3" id="KW-0723">Serine/threonine-protein kinase</keyword>
<feature type="region of interest" description="Disordered" evidence="11">
    <location>
        <begin position="406"/>
        <end position="429"/>
    </location>
</feature>
<dbReference type="InterPro" id="IPR011009">
    <property type="entry name" value="Kinase-like_dom_sf"/>
</dbReference>
<dbReference type="PROSITE" id="PS50011">
    <property type="entry name" value="PROTEIN_KINASE_DOM"/>
    <property type="match status" value="1"/>
</dbReference>
<dbReference type="GO" id="GO:0005737">
    <property type="term" value="C:cytoplasm"/>
    <property type="evidence" value="ECO:0007669"/>
    <property type="project" value="TreeGrafter"/>
</dbReference>
<dbReference type="PANTHER" id="PTHR24346:SF30">
    <property type="entry name" value="MATERNAL EMBRYONIC LEUCINE ZIPPER KINASE"/>
    <property type="match status" value="1"/>
</dbReference>
<dbReference type="SUPFAM" id="SSF56112">
    <property type="entry name" value="Protein kinase-like (PK-like)"/>
    <property type="match status" value="1"/>
</dbReference>
<dbReference type="InterPro" id="IPR001772">
    <property type="entry name" value="KA1_dom"/>
</dbReference>
<evidence type="ECO:0000256" key="1">
    <source>
        <dbReference type="ARBA" id="ARBA00006234"/>
    </source>
</evidence>
<dbReference type="GO" id="GO:0005524">
    <property type="term" value="F:ATP binding"/>
    <property type="evidence" value="ECO:0007669"/>
    <property type="project" value="UniProtKB-UniRule"/>
</dbReference>
<dbReference type="FunFam" id="1.10.510.10:FF:000271">
    <property type="entry name" value="Non-specific serine/threonine protein kinase"/>
    <property type="match status" value="1"/>
</dbReference>
<evidence type="ECO:0000256" key="3">
    <source>
        <dbReference type="ARBA" id="ARBA00022527"/>
    </source>
</evidence>
<organism evidence="14 15">
    <name type="scientific">Pyrocoelia pectoralis</name>
    <dbReference type="NCBI Taxonomy" id="417401"/>
    <lineage>
        <taxon>Eukaryota</taxon>
        <taxon>Metazoa</taxon>
        <taxon>Ecdysozoa</taxon>
        <taxon>Arthropoda</taxon>
        <taxon>Hexapoda</taxon>
        <taxon>Insecta</taxon>
        <taxon>Pterygota</taxon>
        <taxon>Neoptera</taxon>
        <taxon>Endopterygota</taxon>
        <taxon>Coleoptera</taxon>
        <taxon>Polyphaga</taxon>
        <taxon>Elateriformia</taxon>
        <taxon>Elateroidea</taxon>
        <taxon>Lampyridae</taxon>
        <taxon>Lampyrinae</taxon>
        <taxon>Pyrocoelia</taxon>
    </lineage>
</organism>
<dbReference type="Pfam" id="PF00069">
    <property type="entry name" value="Pkinase"/>
    <property type="match status" value="1"/>
</dbReference>
<dbReference type="PROSITE" id="PS00108">
    <property type="entry name" value="PROTEIN_KINASE_ST"/>
    <property type="match status" value="1"/>
</dbReference>
<dbReference type="FunFam" id="3.30.200.20:FF:000003">
    <property type="entry name" value="Non-specific serine/threonine protein kinase"/>
    <property type="match status" value="1"/>
</dbReference>
<name>A0AAN7VBA7_9COLE</name>
<evidence type="ECO:0000259" key="12">
    <source>
        <dbReference type="PROSITE" id="PS50011"/>
    </source>
</evidence>
<feature type="domain" description="KA1" evidence="13">
    <location>
        <begin position="554"/>
        <end position="602"/>
    </location>
</feature>
<dbReference type="InterPro" id="IPR017441">
    <property type="entry name" value="Protein_kinase_ATP_BS"/>
</dbReference>